<proteinExistence type="predicted"/>
<evidence type="ECO:0000256" key="4">
    <source>
        <dbReference type="PROSITE-ProRule" id="PRU00335"/>
    </source>
</evidence>
<sequence length="212" mass="23283">MAAAPRSPADRRAQILEVAVRMLESESFDDLSMDRVAAEAGVSPPLLFHYFKNKQGFRNAVLQASAEALQQRMSPDPTLPTSAQLRGGVETFFDAVVAHPTSYLAVMRLAGSGDEGMRRIYRGMRRTFTDWIVHALTELGLPTTPAVDAAVQGWQAFMEEIVLTWLDEPTMARVEVIDLCERAFYHLLPAAGLDAEQIARALAAAEPNTVLP</sequence>
<evidence type="ECO:0000256" key="3">
    <source>
        <dbReference type="ARBA" id="ARBA00023163"/>
    </source>
</evidence>
<reference evidence="7" key="1">
    <citation type="submission" date="2016-10" db="EMBL/GenBank/DDBJ databases">
        <authorList>
            <person name="Varghese N."/>
            <person name="Submissions S."/>
        </authorList>
    </citation>
    <scope>NUCLEOTIDE SEQUENCE [LARGE SCALE GENOMIC DNA]</scope>
    <source>
        <strain evidence="7">DSM 44675</strain>
    </source>
</reference>
<dbReference type="AlphaFoldDB" id="A0A1H7PCY5"/>
<dbReference type="PRINTS" id="PR00455">
    <property type="entry name" value="HTHTETR"/>
</dbReference>
<dbReference type="GO" id="GO:0000976">
    <property type="term" value="F:transcription cis-regulatory region binding"/>
    <property type="evidence" value="ECO:0007669"/>
    <property type="project" value="TreeGrafter"/>
</dbReference>
<dbReference type="Pfam" id="PF00440">
    <property type="entry name" value="TetR_N"/>
    <property type="match status" value="1"/>
</dbReference>
<dbReference type="RefSeq" id="WP_072754240.1">
    <property type="nucleotide sequence ID" value="NZ_FOAW01000008.1"/>
</dbReference>
<dbReference type="InterPro" id="IPR050109">
    <property type="entry name" value="HTH-type_TetR-like_transc_reg"/>
</dbReference>
<dbReference type="PANTHER" id="PTHR30055:SF174">
    <property type="entry name" value="TRANSCRIPTIONAL REGULATORY PROTEIN (PROBABLY TETR-FAMILY)-RELATED"/>
    <property type="match status" value="1"/>
</dbReference>
<dbReference type="Gene3D" id="1.10.357.10">
    <property type="entry name" value="Tetracycline Repressor, domain 2"/>
    <property type="match status" value="1"/>
</dbReference>
<dbReference type="Proteomes" id="UP000198677">
    <property type="component" value="Unassembled WGS sequence"/>
</dbReference>
<gene>
    <name evidence="6" type="ORF">SAMN05444583_1084</name>
</gene>
<dbReference type="OrthoDB" id="8479950at2"/>
<keyword evidence="7" id="KW-1185">Reference proteome</keyword>
<dbReference type="Pfam" id="PF21943">
    <property type="entry name" value="TetR_C_46"/>
    <property type="match status" value="1"/>
</dbReference>
<keyword evidence="3" id="KW-0804">Transcription</keyword>
<dbReference type="EMBL" id="FOAW01000008">
    <property type="protein sequence ID" value="SEL33318.1"/>
    <property type="molecule type" value="Genomic_DNA"/>
</dbReference>
<feature type="domain" description="HTH tetR-type" evidence="5">
    <location>
        <begin position="9"/>
        <end position="69"/>
    </location>
</feature>
<dbReference type="InterPro" id="IPR001647">
    <property type="entry name" value="HTH_TetR"/>
</dbReference>
<dbReference type="InterPro" id="IPR009057">
    <property type="entry name" value="Homeodomain-like_sf"/>
</dbReference>
<dbReference type="PROSITE" id="PS50977">
    <property type="entry name" value="HTH_TETR_2"/>
    <property type="match status" value="1"/>
</dbReference>
<keyword evidence="2 4" id="KW-0238">DNA-binding</keyword>
<accession>A0A1H7PCY5</accession>
<dbReference type="GO" id="GO:0003700">
    <property type="term" value="F:DNA-binding transcription factor activity"/>
    <property type="evidence" value="ECO:0007669"/>
    <property type="project" value="TreeGrafter"/>
</dbReference>
<evidence type="ECO:0000256" key="1">
    <source>
        <dbReference type="ARBA" id="ARBA00023015"/>
    </source>
</evidence>
<organism evidence="6 7">
    <name type="scientific">Rhodococcus maanshanensis</name>
    <dbReference type="NCBI Taxonomy" id="183556"/>
    <lineage>
        <taxon>Bacteria</taxon>
        <taxon>Bacillati</taxon>
        <taxon>Actinomycetota</taxon>
        <taxon>Actinomycetes</taxon>
        <taxon>Mycobacteriales</taxon>
        <taxon>Nocardiaceae</taxon>
        <taxon>Rhodococcus</taxon>
    </lineage>
</organism>
<evidence type="ECO:0000313" key="7">
    <source>
        <dbReference type="Proteomes" id="UP000198677"/>
    </source>
</evidence>
<evidence type="ECO:0000313" key="6">
    <source>
        <dbReference type="EMBL" id="SEL33318.1"/>
    </source>
</evidence>
<feature type="DNA-binding region" description="H-T-H motif" evidence="4">
    <location>
        <begin position="32"/>
        <end position="51"/>
    </location>
</feature>
<protein>
    <submittedName>
        <fullName evidence="6">DNA-binding transcriptional regulator, AcrR family</fullName>
    </submittedName>
</protein>
<evidence type="ECO:0000259" key="5">
    <source>
        <dbReference type="PROSITE" id="PS50977"/>
    </source>
</evidence>
<evidence type="ECO:0000256" key="2">
    <source>
        <dbReference type="ARBA" id="ARBA00023125"/>
    </source>
</evidence>
<dbReference type="PANTHER" id="PTHR30055">
    <property type="entry name" value="HTH-TYPE TRANSCRIPTIONAL REGULATOR RUTR"/>
    <property type="match status" value="1"/>
</dbReference>
<dbReference type="SUPFAM" id="SSF46689">
    <property type="entry name" value="Homeodomain-like"/>
    <property type="match status" value="1"/>
</dbReference>
<dbReference type="InterPro" id="IPR054129">
    <property type="entry name" value="DesT_TetR_C"/>
</dbReference>
<name>A0A1H7PCY5_9NOCA</name>
<keyword evidence="1" id="KW-0805">Transcription regulation</keyword>